<dbReference type="EMBL" id="DF974670">
    <property type="protein sequence ID" value="GAU49987.1"/>
    <property type="molecule type" value="Genomic_DNA"/>
</dbReference>
<proteinExistence type="predicted"/>
<feature type="compositionally biased region" description="Acidic residues" evidence="1">
    <location>
        <begin position="205"/>
        <end position="224"/>
    </location>
</feature>
<dbReference type="AlphaFoldDB" id="A0A2Z6PT91"/>
<dbReference type="OrthoDB" id="1435572at2759"/>
<evidence type="ECO:0000256" key="1">
    <source>
        <dbReference type="SAM" id="MobiDB-lite"/>
    </source>
</evidence>
<feature type="compositionally biased region" description="Acidic residues" evidence="1">
    <location>
        <begin position="288"/>
        <end position="301"/>
    </location>
</feature>
<reference evidence="4" key="1">
    <citation type="journal article" date="2017" name="Front. Plant Sci.">
        <title>Climate Clever Clovers: New Paradigm to Reduce the Environmental Footprint of Ruminants by Breeding Low Methanogenic Forages Utilizing Haplotype Variation.</title>
        <authorList>
            <person name="Kaur P."/>
            <person name="Appels R."/>
            <person name="Bayer P.E."/>
            <person name="Keeble-Gagnere G."/>
            <person name="Wang J."/>
            <person name="Hirakawa H."/>
            <person name="Shirasawa K."/>
            <person name="Vercoe P."/>
            <person name="Stefanova K."/>
            <person name="Durmic Z."/>
            <person name="Nichols P."/>
            <person name="Revell C."/>
            <person name="Isobe S.N."/>
            <person name="Edwards D."/>
            <person name="Erskine W."/>
        </authorList>
    </citation>
    <scope>NUCLEOTIDE SEQUENCE [LARGE SCALE GENOMIC DNA]</scope>
    <source>
        <strain evidence="4">cv. Daliak</strain>
    </source>
</reference>
<keyword evidence="4" id="KW-1185">Reference proteome</keyword>
<sequence length="321" mass="35703">MVRDYLNVCFHHGGRFVDDKGTYVGAVENKVCDSDVWGYFEIVDNVTKLGYINIGEIWYDFAGKLKPLNDDFDAIEVANWARTNGKVDIYVVHTITQPDFVDFANVDEAQPAFIDSANLDEAQPEPVDFDNEAQLESEDSALDVEVDLDEVGLNDTGGVDSEVDHDVQGGAGSKKQKNKGGRPKKIVDEAHSKKRKGRPNKNTAVEDDPEATFSDEEGNDEETLETLNLRKKGKTAVEINEDYNSEEFNKNTAVEDDPEATFSDEEGNDEETLETLNLRKKGKTAVEINEDYNSEELESDVGSDRDSDKESSSLTHQVQSS</sequence>
<protein>
    <recommendedName>
        <fullName evidence="2">PB1-like domain-containing protein</fullName>
    </recommendedName>
</protein>
<feature type="compositionally biased region" description="Basic residues" evidence="1">
    <location>
        <begin position="174"/>
        <end position="184"/>
    </location>
</feature>
<dbReference type="InterPro" id="IPR058594">
    <property type="entry name" value="PB1-like_dom_pln"/>
</dbReference>
<evidence type="ECO:0000259" key="2">
    <source>
        <dbReference type="Pfam" id="PF26130"/>
    </source>
</evidence>
<feature type="region of interest" description="Disordered" evidence="1">
    <location>
        <begin position="152"/>
        <end position="321"/>
    </location>
</feature>
<gene>
    <name evidence="3" type="ORF">TSUD_272880</name>
</gene>
<dbReference type="Pfam" id="PF26130">
    <property type="entry name" value="PB1-like"/>
    <property type="match status" value="1"/>
</dbReference>
<evidence type="ECO:0000313" key="3">
    <source>
        <dbReference type="EMBL" id="GAU49987.1"/>
    </source>
</evidence>
<feature type="compositionally biased region" description="Basic and acidic residues" evidence="1">
    <location>
        <begin position="302"/>
        <end position="311"/>
    </location>
</feature>
<dbReference type="Proteomes" id="UP000242715">
    <property type="component" value="Unassembled WGS sequence"/>
</dbReference>
<evidence type="ECO:0000313" key="4">
    <source>
        <dbReference type="Proteomes" id="UP000242715"/>
    </source>
</evidence>
<feature type="compositionally biased region" description="Acidic residues" evidence="1">
    <location>
        <begin position="254"/>
        <end position="273"/>
    </location>
</feature>
<feature type="domain" description="PB1-like" evidence="2">
    <location>
        <begin position="4"/>
        <end position="93"/>
    </location>
</feature>
<accession>A0A2Z6PT91</accession>
<name>A0A2Z6PT91_TRISU</name>
<organism evidence="3 4">
    <name type="scientific">Trifolium subterraneum</name>
    <name type="common">Subterranean clover</name>
    <dbReference type="NCBI Taxonomy" id="3900"/>
    <lineage>
        <taxon>Eukaryota</taxon>
        <taxon>Viridiplantae</taxon>
        <taxon>Streptophyta</taxon>
        <taxon>Embryophyta</taxon>
        <taxon>Tracheophyta</taxon>
        <taxon>Spermatophyta</taxon>
        <taxon>Magnoliopsida</taxon>
        <taxon>eudicotyledons</taxon>
        <taxon>Gunneridae</taxon>
        <taxon>Pentapetalae</taxon>
        <taxon>rosids</taxon>
        <taxon>fabids</taxon>
        <taxon>Fabales</taxon>
        <taxon>Fabaceae</taxon>
        <taxon>Papilionoideae</taxon>
        <taxon>50 kb inversion clade</taxon>
        <taxon>NPAAA clade</taxon>
        <taxon>Hologalegina</taxon>
        <taxon>IRL clade</taxon>
        <taxon>Trifolieae</taxon>
        <taxon>Trifolium</taxon>
    </lineage>
</organism>
<feature type="compositionally biased region" description="Polar residues" evidence="1">
    <location>
        <begin position="312"/>
        <end position="321"/>
    </location>
</feature>